<evidence type="ECO:0000256" key="1">
    <source>
        <dbReference type="ARBA" id="ARBA00004141"/>
    </source>
</evidence>
<dbReference type="STRING" id="1423764.FC95_GL002015"/>
<keyword evidence="9" id="KW-1185">Reference proteome</keyword>
<accession>A0A511DY75</accession>
<reference evidence="8" key="1">
    <citation type="submission" date="2019-07" db="EMBL/GenBank/DDBJ databases">
        <title>Whole genome shotgun sequence of Lactobacillus kefiri NBRC 15888.</title>
        <authorList>
            <person name="Hosoyama A."/>
            <person name="Uohara A."/>
            <person name="Ohji S."/>
            <person name="Ichikawa N."/>
        </authorList>
    </citation>
    <scope>NUCLEOTIDE SEQUENCE [LARGE SCALE GENOMIC DNA]</scope>
    <source>
        <strain evidence="8">NBRC 15888</strain>
    </source>
</reference>
<dbReference type="GO" id="GO:0016020">
    <property type="term" value="C:membrane"/>
    <property type="evidence" value="ECO:0007669"/>
    <property type="project" value="UniProtKB-SubCell"/>
</dbReference>
<dbReference type="AlphaFoldDB" id="A0A511DY75"/>
<keyword evidence="2 6" id="KW-0812">Transmembrane</keyword>
<evidence type="ECO:0000256" key="2">
    <source>
        <dbReference type="ARBA" id="ARBA00022692"/>
    </source>
</evidence>
<dbReference type="InterPro" id="IPR007829">
    <property type="entry name" value="TM2"/>
</dbReference>
<evidence type="ECO:0000313" key="8">
    <source>
        <dbReference type="EMBL" id="GEL29073.1"/>
    </source>
</evidence>
<dbReference type="GeneID" id="71567349"/>
<feature type="compositionally biased region" description="Polar residues" evidence="5">
    <location>
        <begin position="141"/>
        <end position="171"/>
    </location>
</feature>
<feature type="region of interest" description="Disordered" evidence="5">
    <location>
        <begin position="114"/>
        <end position="171"/>
    </location>
</feature>
<keyword evidence="3 6" id="KW-1133">Transmembrane helix</keyword>
<gene>
    <name evidence="8" type="ORF">LKE01_18930</name>
</gene>
<feature type="compositionally biased region" description="Low complexity" evidence="5">
    <location>
        <begin position="114"/>
        <end position="140"/>
    </location>
</feature>
<organism evidence="8 9">
    <name type="scientific">Lentilactobacillus kefiri</name>
    <name type="common">Lactobacillus kefiri</name>
    <dbReference type="NCBI Taxonomy" id="33962"/>
    <lineage>
        <taxon>Bacteria</taxon>
        <taxon>Bacillati</taxon>
        <taxon>Bacillota</taxon>
        <taxon>Bacilli</taxon>
        <taxon>Lactobacillales</taxon>
        <taxon>Lactobacillaceae</taxon>
        <taxon>Lentilactobacillus</taxon>
    </lineage>
</organism>
<dbReference type="EMBL" id="BJVK01000032">
    <property type="protein sequence ID" value="GEL29073.1"/>
    <property type="molecule type" value="Genomic_DNA"/>
</dbReference>
<evidence type="ECO:0000259" key="7">
    <source>
        <dbReference type="Pfam" id="PF05154"/>
    </source>
</evidence>
<dbReference type="OrthoDB" id="2004788at2"/>
<evidence type="ECO:0000313" key="9">
    <source>
        <dbReference type="Proteomes" id="UP000321893"/>
    </source>
</evidence>
<evidence type="ECO:0000256" key="5">
    <source>
        <dbReference type="SAM" id="MobiDB-lite"/>
    </source>
</evidence>
<protein>
    <recommendedName>
        <fullName evidence="7">TM2 domain-containing protein</fullName>
    </recommendedName>
</protein>
<name>A0A511DY75_LENKE</name>
<sequence length="171" mass="19340">MDANYLKSELSDQELMLVNSEVEKNSKNAVVAYLLWWFTGFMGGHRYYFGKTGSAIAMTLIFWLLIWALGLGALITGIWALVDVFQIHNWINDDKHSQENSAIQQIMLRRQLRNNSNNNNSNINNSTNTTAQNTTVQSQNETANTEIHQSPEDATNLQESPTISEDNSNTK</sequence>
<feature type="domain" description="TM2" evidence="7">
    <location>
        <begin position="25"/>
        <end position="83"/>
    </location>
</feature>
<feature type="transmembrane region" description="Helical" evidence="6">
    <location>
        <begin position="30"/>
        <end position="48"/>
    </location>
</feature>
<evidence type="ECO:0000256" key="4">
    <source>
        <dbReference type="ARBA" id="ARBA00023136"/>
    </source>
</evidence>
<evidence type="ECO:0000256" key="3">
    <source>
        <dbReference type="ARBA" id="ARBA00022989"/>
    </source>
</evidence>
<dbReference type="Proteomes" id="UP000321893">
    <property type="component" value="Unassembled WGS sequence"/>
</dbReference>
<dbReference type="Pfam" id="PF05154">
    <property type="entry name" value="TM2"/>
    <property type="match status" value="1"/>
</dbReference>
<proteinExistence type="predicted"/>
<comment type="caution">
    <text evidence="8">The sequence shown here is derived from an EMBL/GenBank/DDBJ whole genome shotgun (WGS) entry which is preliminary data.</text>
</comment>
<comment type="subcellular location">
    <subcellularLocation>
        <location evidence="1">Membrane</location>
        <topology evidence="1">Multi-pass membrane protein</topology>
    </subcellularLocation>
</comment>
<dbReference type="RefSeq" id="WP_082619759.1">
    <property type="nucleotide sequence ID" value="NZ_BJVK01000032.1"/>
</dbReference>
<evidence type="ECO:0000256" key="6">
    <source>
        <dbReference type="SAM" id="Phobius"/>
    </source>
</evidence>
<feature type="transmembrane region" description="Helical" evidence="6">
    <location>
        <begin position="60"/>
        <end position="82"/>
    </location>
</feature>
<keyword evidence="4 6" id="KW-0472">Membrane</keyword>